<feature type="compositionally biased region" description="Polar residues" evidence="1">
    <location>
        <begin position="1"/>
        <end position="11"/>
    </location>
</feature>
<feature type="region of interest" description="Disordered" evidence="1">
    <location>
        <begin position="518"/>
        <end position="537"/>
    </location>
</feature>
<organism evidence="3 4">
    <name type="scientific">Megalurothrips usitatus</name>
    <name type="common">bean blossom thrips</name>
    <dbReference type="NCBI Taxonomy" id="439358"/>
    <lineage>
        <taxon>Eukaryota</taxon>
        <taxon>Metazoa</taxon>
        <taxon>Ecdysozoa</taxon>
        <taxon>Arthropoda</taxon>
        <taxon>Hexapoda</taxon>
        <taxon>Insecta</taxon>
        <taxon>Pterygota</taxon>
        <taxon>Neoptera</taxon>
        <taxon>Paraneoptera</taxon>
        <taxon>Thysanoptera</taxon>
        <taxon>Terebrantia</taxon>
        <taxon>Thripoidea</taxon>
        <taxon>Thripidae</taxon>
        <taxon>Megalurothrips</taxon>
    </lineage>
</organism>
<feature type="region of interest" description="Disordered" evidence="1">
    <location>
        <begin position="562"/>
        <end position="583"/>
    </location>
</feature>
<comment type="caution">
    <text evidence="3">The sequence shown here is derived from an EMBL/GenBank/DDBJ whole genome shotgun (WGS) entry which is preliminary data.</text>
</comment>
<feature type="region of interest" description="Disordered" evidence="1">
    <location>
        <begin position="304"/>
        <end position="344"/>
    </location>
</feature>
<reference evidence="3" key="1">
    <citation type="submission" date="2022-12" db="EMBL/GenBank/DDBJ databases">
        <title>Chromosome-level genome assembly of the bean flower thrips Megalurothrips usitatus.</title>
        <authorList>
            <person name="Ma L."/>
            <person name="Liu Q."/>
            <person name="Li H."/>
            <person name="Cai W."/>
        </authorList>
    </citation>
    <scope>NUCLEOTIDE SEQUENCE</scope>
    <source>
        <strain evidence="3">Cailab_2022a</strain>
    </source>
</reference>
<dbReference type="PROSITE" id="PS50031">
    <property type="entry name" value="EH"/>
    <property type="match status" value="1"/>
</dbReference>
<sequence>MFPQQGSGTNRSAHHNASLPSNSVPGIPGMPASAMVPIGGPSSGFALQHGLAGSIPLSQVPVGALNSQPNQNKMWPQPQPQLHTLQQDVPNQQLLQQPQHQKDLKHRDYLKQQQRLKAMPLSSSKGMSADALIGNLLDKKDTFTLRQSGQVHVKQSGDRTEQLGHLPHMRQLGPPVLSDQTFSRGPAGSVNPNDSLPGWLIPSSSRLPPIYSHIWSLVTDPTSAGTLVDTNKILALLLTSGLPKEVLGFIWNLATSGANVQLNQQQLYITLALVALAQMGCTFNNLSVLNFIPTPPIPSFNMSVPKGGADDKSKQSDLAIKSSASHASAAIPPPAPSFSAMQPPVATPAAFPISQDVIENDDDFGDEFTDFQSADPSFIPPPNPNNLCASLPATAVIQPSMTAKQVVNELNHSVVSKLGRSQGRSIGSRLANHHLGAPKSSVGQKPRRSSVEHDVCIQDDLGFSFEKNHCHYQDQKIVSNNQDSPANEDFSDFQFAAGLDVNVDELFPKCHPKPKNQDYVLKESAIRNESDDDEGGKQKEEELLAFDSPTSTKSLSAELKVTAPSTENARIVPPLPPPPNEPDKELMSIEEDKYSALRLIELENISSSGPEIRDVSVNEEADDFGDFVSADDMFAEIAVRETNISVQPVVPPATSDLSPPPVQNVEFPIDDWGSSVFQSSQPVQETDFFGSNLSNNSKTQYDNLTLAFTDLDISKEGNDPSKVDSTSKWSLDFDGGKESSSLTLNSNFDNSATQNDDEFGDFVGPSCHTEKSSSGFLGDQLWSDNGSNKLISDNKSINSLELQGVALSRHGSLPSLDLNLFPTSDDVNERALSSQVC</sequence>
<feature type="region of interest" description="Disordered" evidence="1">
    <location>
        <begin position="1"/>
        <end position="28"/>
    </location>
</feature>
<evidence type="ECO:0000256" key="1">
    <source>
        <dbReference type="SAM" id="MobiDB-lite"/>
    </source>
</evidence>
<accession>A0AAV7Y2T5</accession>
<feature type="region of interest" description="Disordered" evidence="1">
    <location>
        <begin position="431"/>
        <end position="451"/>
    </location>
</feature>
<feature type="region of interest" description="Disordered" evidence="1">
    <location>
        <begin position="168"/>
        <end position="190"/>
    </location>
</feature>
<dbReference type="PANTHER" id="PTHR15463">
    <property type="entry name" value="AP1 GAMMA SUBUNIT BINDING PROTEIN 1"/>
    <property type="match status" value="1"/>
</dbReference>
<proteinExistence type="predicted"/>
<dbReference type="AlphaFoldDB" id="A0AAV7Y2T5"/>
<name>A0AAV7Y2T5_9NEOP</name>
<evidence type="ECO:0000313" key="4">
    <source>
        <dbReference type="Proteomes" id="UP001075354"/>
    </source>
</evidence>
<evidence type="ECO:0000313" key="3">
    <source>
        <dbReference type="EMBL" id="KAJ1531973.1"/>
    </source>
</evidence>
<dbReference type="Gene3D" id="1.10.238.10">
    <property type="entry name" value="EF-hand"/>
    <property type="match status" value="1"/>
</dbReference>
<dbReference type="InterPro" id="IPR039656">
    <property type="entry name" value="SYNRG"/>
</dbReference>
<dbReference type="PANTHER" id="PTHR15463:SF2">
    <property type="entry name" value="SYNERGIN GAMMA"/>
    <property type="match status" value="1"/>
</dbReference>
<evidence type="ECO:0000259" key="2">
    <source>
        <dbReference type="PROSITE" id="PS50031"/>
    </source>
</evidence>
<protein>
    <recommendedName>
        <fullName evidence="2">EH domain-containing protein</fullName>
    </recommendedName>
</protein>
<dbReference type="GO" id="GO:0030130">
    <property type="term" value="C:clathrin coat of trans-Golgi network vesicle"/>
    <property type="evidence" value="ECO:0007669"/>
    <property type="project" value="TreeGrafter"/>
</dbReference>
<dbReference type="Proteomes" id="UP001075354">
    <property type="component" value="Chromosome 1"/>
</dbReference>
<dbReference type="EMBL" id="JAPTSV010000001">
    <property type="protein sequence ID" value="KAJ1531973.1"/>
    <property type="molecule type" value="Genomic_DNA"/>
</dbReference>
<keyword evidence="4" id="KW-1185">Reference proteome</keyword>
<feature type="domain" description="EH" evidence="2">
    <location>
        <begin position="203"/>
        <end position="303"/>
    </location>
</feature>
<dbReference type="InterPro" id="IPR000261">
    <property type="entry name" value="EH_dom"/>
</dbReference>
<feature type="compositionally biased region" description="Basic and acidic residues" evidence="1">
    <location>
        <begin position="520"/>
        <end position="537"/>
    </location>
</feature>
<gene>
    <name evidence="3" type="ORF">ONE63_000610</name>
</gene>